<evidence type="ECO:0000256" key="1">
    <source>
        <dbReference type="ARBA" id="ARBA00006775"/>
    </source>
</evidence>
<proteinExistence type="inferred from homology"/>
<dbReference type="Gene3D" id="2.115.10.20">
    <property type="entry name" value="Glycosyl hydrolase domain, family 43"/>
    <property type="match status" value="1"/>
</dbReference>
<dbReference type="EMBL" id="FWXV01000008">
    <property type="protein sequence ID" value="SMD22580.1"/>
    <property type="molecule type" value="Genomic_DNA"/>
</dbReference>
<evidence type="ECO:0000313" key="5">
    <source>
        <dbReference type="EMBL" id="SMD22580.1"/>
    </source>
</evidence>
<dbReference type="AlphaFoldDB" id="A0A1W2FL15"/>
<feature type="binding site" evidence="2">
    <location>
        <position position="112"/>
    </location>
    <ligand>
        <name>substrate</name>
    </ligand>
</feature>
<sequence length="382" mass="42070">MCDTPARWTRAHLDRLVENAATTAPLIGPVAPPRVLPHHDIWDTWPVQEEDGSPTVVLGAELWMALSAPAIGHPEERHDHARLRLLARTADQWCDLGNVFEDGTSPGSREWSGSAVRRPDGTVSIFYTAAGVRGAARPTFHQRVVEARARLDVADGTVRFGRDIEHRVVLHADGHTYLPADDVEGGPGRIKAFRDPGWFRDPADGRDYLLVAASVPWQDRFMGAIALAQATSDGWTLLPPLVTAEGINREIERPHIVVHAGRYYLFFCTNRQGFHPAGRPPTGLYGFVAPTLKGPYEPLNGSGLVIQNPPSRPDQAYAWLVLPDLRVDSFVNYLSDGDDDFQEMEPGRARALFGGTAAPTLALVLHENRTALAREYVQRQVG</sequence>
<name>A0A1W2FL15_KIBAR</name>
<dbReference type="Pfam" id="PF02435">
    <property type="entry name" value="Glyco_hydro_68"/>
    <property type="match status" value="2"/>
</dbReference>
<evidence type="ECO:0000256" key="4">
    <source>
        <dbReference type="RuleBase" id="RU361220"/>
    </source>
</evidence>
<protein>
    <submittedName>
        <fullName evidence="5">Levansucrase</fullName>
    </submittedName>
</protein>
<dbReference type="SUPFAM" id="SSF75005">
    <property type="entry name" value="Arabinanase/levansucrase/invertase"/>
    <property type="match status" value="1"/>
</dbReference>
<evidence type="ECO:0000313" key="6">
    <source>
        <dbReference type="Proteomes" id="UP000192674"/>
    </source>
</evidence>
<dbReference type="InterPro" id="IPR023296">
    <property type="entry name" value="Glyco_hydro_beta-prop_sf"/>
</dbReference>
<comment type="similarity">
    <text evidence="1 4">Belongs to the glycosyl hydrolase 68 family.</text>
</comment>
<gene>
    <name evidence="5" type="ORF">SAMN05661093_07509</name>
</gene>
<dbReference type="GO" id="GO:0009758">
    <property type="term" value="P:carbohydrate utilization"/>
    <property type="evidence" value="ECO:0007669"/>
    <property type="project" value="InterPro"/>
</dbReference>
<dbReference type="Proteomes" id="UP000192674">
    <property type="component" value="Unassembled WGS sequence"/>
</dbReference>
<dbReference type="CDD" id="cd08997">
    <property type="entry name" value="GH68"/>
    <property type="match status" value="1"/>
</dbReference>
<accession>A0A1W2FL15</accession>
<keyword evidence="6" id="KW-1185">Reference proteome</keyword>
<reference evidence="5 6" key="1">
    <citation type="submission" date="2017-04" db="EMBL/GenBank/DDBJ databases">
        <authorList>
            <person name="Afonso C.L."/>
            <person name="Miller P.J."/>
            <person name="Scott M.A."/>
            <person name="Spackman E."/>
            <person name="Goraichik I."/>
            <person name="Dimitrov K.M."/>
            <person name="Suarez D.L."/>
            <person name="Swayne D.E."/>
        </authorList>
    </citation>
    <scope>NUCLEOTIDE SEQUENCE [LARGE SCALE GENOMIC DNA]</scope>
    <source>
        <strain evidence="5 6">DSM 43828</strain>
    </source>
</reference>
<feature type="binding site" evidence="2">
    <location>
        <begin position="194"/>
        <end position="195"/>
    </location>
    <ligand>
        <name>substrate</name>
    </ligand>
</feature>
<feature type="binding site" evidence="2">
    <location>
        <position position="42"/>
    </location>
    <ligand>
        <name>substrate</name>
    </ligand>
</feature>
<dbReference type="GO" id="GO:0050053">
    <property type="term" value="F:levansucrase activity"/>
    <property type="evidence" value="ECO:0007669"/>
    <property type="project" value="InterPro"/>
</dbReference>
<dbReference type="OrthoDB" id="9759709at2"/>
<dbReference type="RefSeq" id="WP_084431429.1">
    <property type="nucleotide sequence ID" value="NZ_FWXV01000008.1"/>
</dbReference>
<organism evidence="5 6">
    <name type="scientific">Kibdelosporangium aridum</name>
    <dbReference type="NCBI Taxonomy" id="2030"/>
    <lineage>
        <taxon>Bacteria</taxon>
        <taxon>Bacillati</taxon>
        <taxon>Actinomycetota</taxon>
        <taxon>Actinomycetes</taxon>
        <taxon>Pseudonocardiales</taxon>
        <taxon>Pseudonocardiaceae</taxon>
        <taxon>Kibdelosporangium</taxon>
    </lineage>
</organism>
<evidence type="ECO:0000256" key="2">
    <source>
        <dbReference type="PIRSR" id="PIRSR603469-2"/>
    </source>
</evidence>
<evidence type="ECO:0000256" key="3">
    <source>
        <dbReference type="PIRSR" id="PIRSR603469-4"/>
    </source>
</evidence>
<dbReference type="InterPro" id="IPR003469">
    <property type="entry name" value="Glyco_hydro_68"/>
</dbReference>
<feature type="site" description="Transition state stabilizer" evidence="3">
    <location>
        <position position="195"/>
    </location>
</feature>